<dbReference type="PANTHER" id="PTHR46387">
    <property type="entry name" value="POLYNUCLEOTIDYL TRANSFERASE, RIBONUCLEASE H-LIKE SUPERFAMILY PROTEIN"/>
    <property type="match status" value="1"/>
</dbReference>
<dbReference type="Pfam" id="PF00300">
    <property type="entry name" value="His_Phos_1"/>
    <property type="match status" value="1"/>
</dbReference>
<keyword evidence="3" id="KW-1185">Reference proteome</keyword>
<sequence>MPSAGGRLIVEADGGSRGNPGVAGYGALVREADGQLLAERAAPLGTASNNVAEYTGLIEGLRAVLDLGREAAQVQVRMDSKLVVEQMSGRWKIKHEDMRRLAGEARELASAIEAAGGQVAYGWVPRDQNAAADALSNRGMDGETVRRDHAASRAQPTFGEVRAAVGEVRAAAGEEQTTAGEEQTTVGEELFSTETDPTLEGSCRLIMVRHGVTDFTRSHKLDGRGGSNPPLNDEGLAQASAAAGAVKRLIDRSGPTTVSVITSSLTRAMQTGGAIADALGLTPEVDHDWDEQAFGDWDGQTMADLVTHSGDELLALRQDPAYARPGGESRNQLTSRVNHALARAVARGGTVVVATHRLPLMVVLSRVLGVDSNRAWSIATAPASLTAYEFWPDGGVQVAFVNDTHHLHDLEDQPSTDPGADH</sequence>
<dbReference type="Proteomes" id="UP001056535">
    <property type="component" value="Chromosome"/>
</dbReference>
<dbReference type="SUPFAM" id="SSF53098">
    <property type="entry name" value="Ribonuclease H-like"/>
    <property type="match status" value="1"/>
</dbReference>
<name>A0ABY4YFC3_9MICO</name>
<dbReference type="Gene3D" id="3.40.50.1240">
    <property type="entry name" value="Phosphoglycerate mutase-like"/>
    <property type="match status" value="1"/>
</dbReference>
<dbReference type="PANTHER" id="PTHR46387:SF2">
    <property type="entry name" value="RIBONUCLEASE HI"/>
    <property type="match status" value="1"/>
</dbReference>
<evidence type="ECO:0000259" key="1">
    <source>
        <dbReference type="PROSITE" id="PS50879"/>
    </source>
</evidence>
<dbReference type="InterPro" id="IPR002156">
    <property type="entry name" value="RNaseH_domain"/>
</dbReference>
<protein>
    <submittedName>
        <fullName evidence="2">Bifunctional RNase H/acid phosphatase</fullName>
    </submittedName>
</protein>
<dbReference type="InterPro" id="IPR013078">
    <property type="entry name" value="His_Pase_superF_clade-1"/>
</dbReference>
<dbReference type="CDD" id="cd09279">
    <property type="entry name" value="RNase_HI_like"/>
    <property type="match status" value="1"/>
</dbReference>
<dbReference type="InterPro" id="IPR029033">
    <property type="entry name" value="His_PPase_superfam"/>
</dbReference>
<dbReference type="InterPro" id="IPR036397">
    <property type="entry name" value="RNaseH_sf"/>
</dbReference>
<dbReference type="Pfam" id="PF13456">
    <property type="entry name" value="RVT_3"/>
    <property type="match status" value="1"/>
</dbReference>
<dbReference type="SMART" id="SM00855">
    <property type="entry name" value="PGAM"/>
    <property type="match status" value="1"/>
</dbReference>
<evidence type="ECO:0000313" key="2">
    <source>
        <dbReference type="EMBL" id="USQ75048.1"/>
    </source>
</evidence>
<dbReference type="InterPro" id="IPR012337">
    <property type="entry name" value="RNaseH-like_sf"/>
</dbReference>
<proteinExistence type="predicted"/>
<dbReference type="PROSITE" id="PS50879">
    <property type="entry name" value="RNASE_H_1"/>
    <property type="match status" value="1"/>
</dbReference>
<dbReference type="EMBL" id="CP099490">
    <property type="protein sequence ID" value="USQ75048.1"/>
    <property type="molecule type" value="Genomic_DNA"/>
</dbReference>
<accession>A0ABY4YFC3</accession>
<evidence type="ECO:0000313" key="3">
    <source>
        <dbReference type="Proteomes" id="UP001056535"/>
    </source>
</evidence>
<organism evidence="2 3">
    <name type="scientific">Ornithinimicrobium cryptoxanthini</name>
    <dbReference type="NCBI Taxonomy" id="2934161"/>
    <lineage>
        <taxon>Bacteria</taxon>
        <taxon>Bacillati</taxon>
        <taxon>Actinomycetota</taxon>
        <taxon>Actinomycetes</taxon>
        <taxon>Micrococcales</taxon>
        <taxon>Ornithinimicrobiaceae</taxon>
        <taxon>Ornithinimicrobium</taxon>
    </lineage>
</organism>
<dbReference type="Gene3D" id="3.30.420.10">
    <property type="entry name" value="Ribonuclease H-like superfamily/Ribonuclease H"/>
    <property type="match status" value="1"/>
</dbReference>
<dbReference type="RefSeq" id="WP_252619184.1">
    <property type="nucleotide sequence ID" value="NZ_CP099490.1"/>
</dbReference>
<reference evidence="2" key="1">
    <citation type="submission" date="2022-06" db="EMBL/GenBank/DDBJ databases">
        <title>Ornithinimicrobium JY.X270.</title>
        <authorList>
            <person name="Huang Y."/>
        </authorList>
    </citation>
    <scope>NUCLEOTIDE SEQUENCE</scope>
    <source>
        <strain evidence="2">JY.X270</strain>
    </source>
</reference>
<gene>
    <name evidence="2" type="ORF">NF557_10335</name>
</gene>
<feature type="domain" description="RNase H type-1" evidence="1">
    <location>
        <begin position="4"/>
        <end position="156"/>
    </location>
</feature>
<dbReference type="NCBIfam" id="NF005567">
    <property type="entry name" value="PRK07238.1"/>
    <property type="match status" value="1"/>
</dbReference>
<dbReference type="CDD" id="cd07040">
    <property type="entry name" value="HP"/>
    <property type="match status" value="1"/>
</dbReference>
<dbReference type="SUPFAM" id="SSF53254">
    <property type="entry name" value="Phosphoglycerate mutase-like"/>
    <property type="match status" value="1"/>
</dbReference>